<dbReference type="InterPro" id="IPR004621">
    <property type="entry name" value="Fadh2_euk"/>
</dbReference>
<dbReference type="PANTHER" id="PTHR45754:SF1">
    <property type="entry name" value="METHYLENETETRAHYDROFOLATE REDUCTASE 1"/>
    <property type="match status" value="1"/>
</dbReference>
<dbReference type="Gene3D" id="3.20.20.220">
    <property type="match status" value="1"/>
</dbReference>
<dbReference type="RefSeq" id="XP_024662810.1">
    <property type="nucleotide sequence ID" value="XM_024807042.1"/>
</dbReference>
<evidence type="ECO:0000256" key="2">
    <source>
        <dbReference type="ARBA" id="ARBA00004777"/>
    </source>
</evidence>
<dbReference type="EMBL" id="NDIQ01000001">
    <property type="protein sequence ID" value="PRT52864.1"/>
    <property type="molecule type" value="Genomic_DNA"/>
</dbReference>
<keyword evidence="4" id="KW-0285">Flavoprotein</keyword>
<sequence length="561" mass="62552">MTKTVTELVGSLSADEKYFCCEFFPPKTEQGVENLIGRCRRLVDLGALFVSVTWATGGASAEQTLQLATRFQREIGVPTVLHLTCTNMDREILDHALATAKAAGIRNVLALRGDPPRAEYKQQSELHCAKDLVAYIRKEYGDYFCIGVAGYAEGHADGAVSEQSVEKDMPFLVEKVQAGADFIITQLFYDAEKFIAYEKQCREHPSGVLNSMPIIPGLMPINSYPSLLRSAKLSSANIPPCVLQHFDHIDTKDDVQVKAAGVKIICDILQKLHESGTQGVHFYTLNLEKSVAEIVTKCNMVHMLRNEREELPSSVESLATWDDFTNGRYSDPRSAAFGEIDGYGPVIHGADNDSPNEMWGKPTKSEDISRMFVGHITNEIKVIPFSDQPLNAETSLIQEELIALNEKGFWTLSSQPSVSGAKSTDRIFGWGPPDGKVYQKAFVEFLCSSENWNKLKTKLGNESMTYFAANEKDDVESNAPKEPTAVTWGVWGERTAQSTFLTLESFTSWRDEAFDVLRQWQRLYPSSSESFKLLDQEASDRYLVTVAAHDMGDGLWEFLLN</sequence>
<reference evidence="10 11" key="1">
    <citation type="submission" date="2017-04" db="EMBL/GenBank/DDBJ databases">
        <title>Genome sequencing of [Candida] sorbophila.</title>
        <authorList>
            <person name="Ahn J.O."/>
        </authorList>
    </citation>
    <scope>NUCLEOTIDE SEQUENCE [LARGE SCALE GENOMIC DNA]</scope>
    <source>
        <strain evidence="10 11">DS02</strain>
    </source>
</reference>
<organism evidence="10 11">
    <name type="scientific">Wickerhamiella sorbophila</name>
    <dbReference type="NCBI Taxonomy" id="45607"/>
    <lineage>
        <taxon>Eukaryota</taxon>
        <taxon>Fungi</taxon>
        <taxon>Dikarya</taxon>
        <taxon>Ascomycota</taxon>
        <taxon>Saccharomycotina</taxon>
        <taxon>Dipodascomycetes</taxon>
        <taxon>Dipodascales</taxon>
        <taxon>Trichomonascaceae</taxon>
        <taxon>Wickerhamiella</taxon>
    </lineage>
</organism>
<comment type="pathway">
    <text evidence="2 8">One-carbon metabolism; tetrahydrofolate interconversion.</text>
</comment>
<evidence type="ECO:0000313" key="10">
    <source>
        <dbReference type="EMBL" id="PRT52864.1"/>
    </source>
</evidence>
<dbReference type="SUPFAM" id="SSF51730">
    <property type="entry name" value="FAD-linked oxidoreductase"/>
    <property type="match status" value="1"/>
</dbReference>
<dbReference type="PANTHER" id="PTHR45754">
    <property type="entry name" value="METHYLENETETRAHYDROFOLATE REDUCTASE"/>
    <property type="match status" value="1"/>
</dbReference>
<dbReference type="GO" id="GO:0035999">
    <property type="term" value="P:tetrahydrofolate interconversion"/>
    <property type="evidence" value="ECO:0007669"/>
    <property type="project" value="UniProtKB-UniPathway"/>
</dbReference>
<gene>
    <name evidence="10" type="ORF">B9G98_00484</name>
</gene>
<evidence type="ECO:0000256" key="3">
    <source>
        <dbReference type="ARBA" id="ARBA00006743"/>
    </source>
</evidence>
<dbReference type="InterPro" id="IPR053806">
    <property type="entry name" value="MTHFR_C"/>
</dbReference>
<evidence type="ECO:0000256" key="8">
    <source>
        <dbReference type="RuleBase" id="RU004254"/>
    </source>
</evidence>
<accession>A0A2T0FCZ1</accession>
<dbReference type="GO" id="GO:0071949">
    <property type="term" value="F:FAD binding"/>
    <property type="evidence" value="ECO:0007669"/>
    <property type="project" value="TreeGrafter"/>
</dbReference>
<dbReference type="FunFam" id="3.20.20.220:FF:000002">
    <property type="entry name" value="Methylenetetrahydrofolate reductase"/>
    <property type="match status" value="1"/>
</dbReference>
<keyword evidence="6" id="KW-0521">NADP</keyword>
<keyword evidence="7" id="KW-0560">Oxidoreductase</keyword>
<dbReference type="GO" id="GO:0009086">
    <property type="term" value="P:methionine biosynthetic process"/>
    <property type="evidence" value="ECO:0007669"/>
    <property type="project" value="TreeGrafter"/>
</dbReference>
<keyword evidence="11" id="KW-1185">Reference proteome</keyword>
<dbReference type="GO" id="GO:0005829">
    <property type="term" value="C:cytosol"/>
    <property type="evidence" value="ECO:0007669"/>
    <property type="project" value="TreeGrafter"/>
</dbReference>
<evidence type="ECO:0000256" key="5">
    <source>
        <dbReference type="ARBA" id="ARBA00022827"/>
    </source>
</evidence>
<dbReference type="GeneID" id="36514233"/>
<dbReference type="Pfam" id="PF02219">
    <property type="entry name" value="MTHFR"/>
    <property type="match status" value="1"/>
</dbReference>
<feature type="domain" description="MTHFR SAM-binding regulatory" evidence="9">
    <location>
        <begin position="318"/>
        <end position="551"/>
    </location>
</feature>
<dbReference type="UniPathway" id="UPA00193"/>
<comment type="caution">
    <text evidence="10">The sequence shown here is derived from an EMBL/GenBank/DDBJ whole genome shotgun (WGS) entry which is preliminary data.</text>
</comment>
<evidence type="ECO:0000313" key="11">
    <source>
        <dbReference type="Proteomes" id="UP000238350"/>
    </source>
</evidence>
<dbReference type="NCBIfam" id="TIGR00677">
    <property type="entry name" value="fadh2_euk"/>
    <property type="match status" value="1"/>
</dbReference>
<evidence type="ECO:0000256" key="7">
    <source>
        <dbReference type="ARBA" id="ARBA00023002"/>
    </source>
</evidence>
<comment type="cofactor">
    <cofactor evidence="1">
        <name>FAD</name>
        <dbReference type="ChEBI" id="CHEBI:57692"/>
    </cofactor>
</comment>
<evidence type="ECO:0000256" key="1">
    <source>
        <dbReference type="ARBA" id="ARBA00001974"/>
    </source>
</evidence>
<dbReference type="STRING" id="45607.A0A2T0FCZ1"/>
<dbReference type="OrthoDB" id="16284at2759"/>
<dbReference type="GO" id="GO:0004489">
    <property type="term" value="F:methylenetetrahydrofolate reductase [NAD(P)H] activity"/>
    <property type="evidence" value="ECO:0007669"/>
    <property type="project" value="InterPro"/>
</dbReference>
<proteinExistence type="inferred from homology"/>
<evidence type="ECO:0000256" key="6">
    <source>
        <dbReference type="ARBA" id="ARBA00022857"/>
    </source>
</evidence>
<dbReference type="Pfam" id="PF21895">
    <property type="entry name" value="MTHFR_C"/>
    <property type="match status" value="1"/>
</dbReference>
<keyword evidence="5" id="KW-0274">FAD</keyword>
<evidence type="ECO:0000259" key="9">
    <source>
        <dbReference type="Pfam" id="PF21895"/>
    </source>
</evidence>
<dbReference type="Proteomes" id="UP000238350">
    <property type="component" value="Unassembled WGS sequence"/>
</dbReference>
<comment type="similarity">
    <text evidence="3">Belongs to the methylenetetrahydrofolate reductase family.</text>
</comment>
<dbReference type="InterPro" id="IPR029041">
    <property type="entry name" value="FAD-linked_oxidoreductase-like"/>
</dbReference>
<protein>
    <submittedName>
        <fullName evidence="10">Methylenetetrahydrofolate reductase 2</fullName>
    </submittedName>
</protein>
<dbReference type="InterPro" id="IPR003171">
    <property type="entry name" value="Mehydrof_redctse-like"/>
</dbReference>
<evidence type="ECO:0000256" key="4">
    <source>
        <dbReference type="ARBA" id="ARBA00022630"/>
    </source>
</evidence>
<dbReference type="CDD" id="cd00537">
    <property type="entry name" value="MTHFR"/>
    <property type="match status" value="1"/>
</dbReference>
<name>A0A2T0FCZ1_9ASCO</name>
<dbReference type="AlphaFoldDB" id="A0A2T0FCZ1"/>